<keyword evidence="8" id="KW-1185">Reference proteome</keyword>
<comment type="function">
    <text evidence="6">Specifically methylates the N7 position of guanine in position 527 of 16S rRNA.</text>
</comment>
<name>A0A318TCI8_9BRAD</name>
<dbReference type="PANTHER" id="PTHR31760:SF0">
    <property type="entry name" value="S-ADENOSYL-L-METHIONINE-DEPENDENT METHYLTRANSFERASES SUPERFAMILY PROTEIN"/>
    <property type="match status" value="1"/>
</dbReference>
<dbReference type="AlphaFoldDB" id="A0A318TCI8"/>
<keyword evidence="3 6" id="KW-0489">Methyltransferase</keyword>
<evidence type="ECO:0000256" key="1">
    <source>
        <dbReference type="ARBA" id="ARBA00022490"/>
    </source>
</evidence>
<dbReference type="InterPro" id="IPR029063">
    <property type="entry name" value="SAM-dependent_MTases_sf"/>
</dbReference>
<comment type="caution">
    <text evidence="6">Lacks conserved residue(s) required for the propagation of feature annotation.</text>
</comment>
<evidence type="ECO:0000256" key="2">
    <source>
        <dbReference type="ARBA" id="ARBA00022552"/>
    </source>
</evidence>
<evidence type="ECO:0000313" key="7">
    <source>
        <dbReference type="EMBL" id="PYF02434.1"/>
    </source>
</evidence>
<keyword evidence="5 6" id="KW-0949">S-adenosyl-L-methionine</keyword>
<dbReference type="EMBL" id="QJTI01000012">
    <property type="protein sequence ID" value="PYF02434.1"/>
    <property type="molecule type" value="Genomic_DNA"/>
</dbReference>
<dbReference type="RefSeq" id="WP_110781145.1">
    <property type="nucleotide sequence ID" value="NZ_QJTI01000012.1"/>
</dbReference>
<dbReference type="CDD" id="cd02440">
    <property type="entry name" value="AdoMet_MTases"/>
    <property type="match status" value="1"/>
</dbReference>
<dbReference type="InterPro" id="IPR003682">
    <property type="entry name" value="rRNA_ssu_MeTfrase_G"/>
</dbReference>
<organism evidence="7 8">
    <name type="scientific">Rhodopseudomonas faecalis</name>
    <dbReference type="NCBI Taxonomy" id="99655"/>
    <lineage>
        <taxon>Bacteria</taxon>
        <taxon>Pseudomonadati</taxon>
        <taxon>Pseudomonadota</taxon>
        <taxon>Alphaproteobacteria</taxon>
        <taxon>Hyphomicrobiales</taxon>
        <taxon>Nitrobacteraceae</taxon>
        <taxon>Rhodopseudomonas</taxon>
    </lineage>
</organism>
<dbReference type="NCBIfam" id="TIGR00138">
    <property type="entry name" value="rsmG_gidB"/>
    <property type="match status" value="1"/>
</dbReference>
<dbReference type="PIRSF" id="PIRSF003078">
    <property type="entry name" value="GidB"/>
    <property type="match status" value="1"/>
</dbReference>
<feature type="binding site" evidence="6">
    <location>
        <position position="154"/>
    </location>
    <ligand>
        <name>S-adenosyl-L-methionine</name>
        <dbReference type="ChEBI" id="CHEBI:59789"/>
    </ligand>
</feature>
<sequence>MASRSQMDSLAPALAADKAAALRLTPVSRETEARLDAYVELLLQWQAKTNLVAPSTLPQLWTRHIADSLQLAALAPTARTWLDIGSGGGFPGVVLACVLAERGGTVLLVERIAKKAAFLREALRVSGGAGQVILADIGDCVDSLPQPLDCITARAVAPLHQLIGFAEPLLRPGAKALFLKGQDVDAELTEAARYWKLQPRLHASLTGGQGWIVEIDRIERLEQSASASVAPKSAATGSVGTGE</sequence>
<dbReference type="HAMAP" id="MF_00074">
    <property type="entry name" value="16SrRNA_methyltr_G"/>
    <property type="match status" value="1"/>
</dbReference>
<proteinExistence type="inferred from homology"/>
<evidence type="ECO:0000313" key="8">
    <source>
        <dbReference type="Proteomes" id="UP000248148"/>
    </source>
</evidence>
<gene>
    <name evidence="6" type="primary">rsmG</name>
    <name evidence="7" type="ORF">BJ122_11296</name>
</gene>
<evidence type="ECO:0000256" key="5">
    <source>
        <dbReference type="ARBA" id="ARBA00022691"/>
    </source>
</evidence>
<dbReference type="Proteomes" id="UP000248148">
    <property type="component" value="Unassembled WGS sequence"/>
</dbReference>
<evidence type="ECO:0000256" key="4">
    <source>
        <dbReference type="ARBA" id="ARBA00022679"/>
    </source>
</evidence>
<dbReference type="OrthoDB" id="9808773at2"/>
<accession>A0A318TCI8</accession>
<dbReference type="Pfam" id="PF02527">
    <property type="entry name" value="GidB"/>
    <property type="match status" value="1"/>
</dbReference>
<dbReference type="GO" id="GO:0070043">
    <property type="term" value="F:rRNA (guanine-N7-)-methyltransferase activity"/>
    <property type="evidence" value="ECO:0007669"/>
    <property type="project" value="UniProtKB-UniRule"/>
</dbReference>
<comment type="subcellular location">
    <subcellularLocation>
        <location evidence="6">Cytoplasm</location>
    </subcellularLocation>
</comment>
<dbReference type="PANTHER" id="PTHR31760">
    <property type="entry name" value="S-ADENOSYL-L-METHIONINE-DEPENDENT METHYLTRANSFERASES SUPERFAMILY PROTEIN"/>
    <property type="match status" value="1"/>
</dbReference>
<comment type="similarity">
    <text evidence="6">Belongs to the methyltransferase superfamily. RNA methyltransferase RsmG family.</text>
</comment>
<feature type="binding site" evidence="6">
    <location>
        <position position="90"/>
    </location>
    <ligand>
        <name>S-adenosyl-L-methionine</name>
        <dbReference type="ChEBI" id="CHEBI:59789"/>
    </ligand>
</feature>
<feature type="binding site" evidence="6">
    <location>
        <position position="85"/>
    </location>
    <ligand>
        <name>S-adenosyl-L-methionine</name>
        <dbReference type="ChEBI" id="CHEBI:59789"/>
    </ligand>
</feature>
<evidence type="ECO:0000256" key="6">
    <source>
        <dbReference type="HAMAP-Rule" id="MF_00074"/>
    </source>
</evidence>
<comment type="caution">
    <text evidence="7">The sequence shown here is derived from an EMBL/GenBank/DDBJ whole genome shotgun (WGS) entry which is preliminary data.</text>
</comment>
<dbReference type="SUPFAM" id="SSF53335">
    <property type="entry name" value="S-adenosyl-L-methionine-dependent methyltransferases"/>
    <property type="match status" value="1"/>
</dbReference>
<evidence type="ECO:0000256" key="3">
    <source>
        <dbReference type="ARBA" id="ARBA00022603"/>
    </source>
</evidence>
<dbReference type="GO" id="GO:0005829">
    <property type="term" value="C:cytosol"/>
    <property type="evidence" value="ECO:0007669"/>
    <property type="project" value="TreeGrafter"/>
</dbReference>
<dbReference type="EC" id="2.1.1.170" evidence="6"/>
<reference evidence="7 8" key="1">
    <citation type="submission" date="2018-06" db="EMBL/GenBank/DDBJ databases">
        <title>Genomic Encyclopedia of Archaeal and Bacterial Type Strains, Phase II (KMG-II): from individual species to whole genera.</title>
        <authorList>
            <person name="Goeker M."/>
        </authorList>
    </citation>
    <scope>NUCLEOTIDE SEQUENCE [LARGE SCALE GENOMIC DNA]</scope>
    <source>
        <strain evidence="7 8">JCM 11668</strain>
    </source>
</reference>
<comment type="catalytic activity">
    <reaction evidence="6">
        <text>guanosine(527) in 16S rRNA + S-adenosyl-L-methionine = N(7)-methylguanosine(527) in 16S rRNA + S-adenosyl-L-homocysteine</text>
        <dbReference type="Rhea" id="RHEA:42732"/>
        <dbReference type="Rhea" id="RHEA-COMP:10209"/>
        <dbReference type="Rhea" id="RHEA-COMP:10210"/>
        <dbReference type="ChEBI" id="CHEBI:57856"/>
        <dbReference type="ChEBI" id="CHEBI:59789"/>
        <dbReference type="ChEBI" id="CHEBI:74269"/>
        <dbReference type="ChEBI" id="CHEBI:74480"/>
        <dbReference type="EC" id="2.1.1.170"/>
    </reaction>
</comment>
<dbReference type="Gene3D" id="3.40.50.150">
    <property type="entry name" value="Vaccinia Virus protein VP39"/>
    <property type="match status" value="1"/>
</dbReference>
<keyword evidence="1 6" id="KW-0963">Cytoplasm</keyword>
<keyword evidence="2 6" id="KW-0698">rRNA processing</keyword>
<keyword evidence="4 6" id="KW-0808">Transferase</keyword>
<protein>
    <recommendedName>
        <fullName evidence="6">Ribosomal RNA small subunit methyltransferase G</fullName>
        <ecNumber evidence="6">2.1.1.170</ecNumber>
    </recommendedName>
    <alternativeName>
        <fullName evidence="6">16S rRNA 7-methylguanosine methyltransferase</fullName>
        <shortName evidence="6">16S rRNA m7G methyltransferase</shortName>
    </alternativeName>
</protein>